<dbReference type="RefSeq" id="XP_043002623.1">
    <property type="nucleotide sequence ID" value="XM_043159025.1"/>
</dbReference>
<feature type="compositionally biased region" description="Polar residues" evidence="1">
    <location>
        <begin position="1"/>
        <end position="19"/>
    </location>
</feature>
<dbReference type="Proteomes" id="UP001049176">
    <property type="component" value="Chromosome 10"/>
</dbReference>
<keyword evidence="3" id="KW-1185">Reference proteome</keyword>
<proteinExistence type="predicted"/>
<organism evidence="2 3">
    <name type="scientific">Marasmius oreades</name>
    <name type="common">fairy-ring Marasmius</name>
    <dbReference type="NCBI Taxonomy" id="181124"/>
    <lineage>
        <taxon>Eukaryota</taxon>
        <taxon>Fungi</taxon>
        <taxon>Dikarya</taxon>
        <taxon>Basidiomycota</taxon>
        <taxon>Agaricomycotina</taxon>
        <taxon>Agaricomycetes</taxon>
        <taxon>Agaricomycetidae</taxon>
        <taxon>Agaricales</taxon>
        <taxon>Marasmiineae</taxon>
        <taxon>Marasmiaceae</taxon>
        <taxon>Marasmius</taxon>
    </lineage>
</organism>
<evidence type="ECO:0000313" key="3">
    <source>
        <dbReference type="Proteomes" id="UP001049176"/>
    </source>
</evidence>
<protein>
    <submittedName>
        <fullName evidence="2">Uncharacterized protein</fullName>
    </submittedName>
</protein>
<comment type="caution">
    <text evidence="2">The sequence shown here is derived from an EMBL/GenBank/DDBJ whole genome shotgun (WGS) entry which is preliminary data.</text>
</comment>
<dbReference type="GeneID" id="66071188"/>
<feature type="compositionally biased region" description="Polar residues" evidence="1">
    <location>
        <begin position="33"/>
        <end position="60"/>
    </location>
</feature>
<feature type="compositionally biased region" description="Low complexity" evidence="1">
    <location>
        <begin position="220"/>
        <end position="234"/>
    </location>
</feature>
<dbReference type="AlphaFoldDB" id="A0A9P7RMP1"/>
<name>A0A9P7RMP1_9AGAR</name>
<reference evidence="2" key="1">
    <citation type="journal article" date="2021" name="Genome Biol. Evol.">
        <title>The assembled and annotated genome of the fairy-ring fungus Marasmius oreades.</title>
        <authorList>
            <person name="Hiltunen M."/>
            <person name="Ament-Velasquez S.L."/>
            <person name="Johannesson H."/>
        </authorList>
    </citation>
    <scope>NUCLEOTIDE SEQUENCE</scope>
    <source>
        <strain evidence="2">03SP1</strain>
    </source>
</reference>
<dbReference type="KEGG" id="more:E1B28_002112"/>
<dbReference type="EMBL" id="CM032190">
    <property type="protein sequence ID" value="KAG7086152.1"/>
    <property type="molecule type" value="Genomic_DNA"/>
</dbReference>
<feature type="region of interest" description="Disordered" evidence="1">
    <location>
        <begin position="318"/>
        <end position="339"/>
    </location>
</feature>
<feature type="compositionally biased region" description="Acidic residues" evidence="1">
    <location>
        <begin position="329"/>
        <end position="339"/>
    </location>
</feature>
<accession>A0A9P7RMP1</accession>
<sequence>MSKITRQNSYSQVSSTQSGYGADTEPSMDTESDSSTTLKSVSTLATSGGSQISWTSSQSRFRQELEANLDVIPRSSQDIDTDFNNSELPEWPSYSQPSQREEECVKQELVPEDSCSQPRQVDLVIPDVGHDYDGEYHGSPSRASSPAMTAIADDSPPGTPRAPSPSGMVHGANEVEHGHHGRNCEENTQPFPFPSSQPQLLSAQPSNASISTTHSTLVASESSSSESGQSGGSQDRLSDEPLDSFTVPLLQQPTLGLEPAIPHSASLQGVRTPIREMYGYSMGRPGQYPEFPLPQGGVSQAQARDSAMVPVEDLVEDEGYGGSVCGLNDYDDDGSQLRG</sequence>
<feature type="compositionally biased region" description="Basic and acidic residues" evidence="1">
    <location>
        <begin position="173"/>
        <end position="185"/>
    </location>
</feature>
<feature type="region of interest" description="Disordered" evidence="1">
    <location>
        <begin position="1"/>
        <end position="251"/>
    </location>
</feature>
<evidence type="ECO:0000313" key="2">
    <source>
        <dbReference type="EMBL" id="KAG7086152.1"/>
    </source>
</evidence>
<gene>
    <name evidence="2" type="ORF">E1B28_002112</name>
</gene>
<feature type="compositionally biased region" description="Polar residues" evidence="1">
    <location>
        <begin position="207"/>
        <end position="219"/>
    </location>
</feature>
<evidence type="ECO:0000256" key="1">
    <source>
        <dbReference type="SAM" id="MobiDB-lite"/>
    </source>
</evidence>
<feature type="compositionally biased region" description="Low complexity" evidence="1">
    <location>
        <begin position="194"/>
        <end position="206"/>
    </location>
</feature>
<feature type="compositionally biased region" description="Polar residues" evidence="1">
    <location>
        <begin position="74"/>
        <end position="98"/>
    </location>
</feature>